<dbReference type="CDD" id="cd00093">
    <property type="entry name" value="HTH_XRE"/>
    <property type="match status" value="1"/>
</dbReference>
<evidence type="ECO:0000313" key="3">
    <source>
        <dbReference type="EMBL" id="SJZ83264.1"/>
    </source>
</evidence>
<reference evidence="3 4" key="1">
    <citation type="submission" date="2017-02" db="EMBL/GenBank/DDBJ databases">
        <authorList>
            <person name="Peterson S.W."/>
        </authorList>
    </citation>
    <scope>NUCLEOTIDE SEQUENCE [LARGE SCALE GENOMIC DNA]</scope>
    <source>
        <strain evidence="3 4">ATCC BAA-1030</strain>
    </source>
</reference>
<dbReference type="InterPro" id="IPR001387">
    <property type="entry name" value="Cro/C1-type_HTH"/>
</dbReference>
<accession>A0A1T4NVI1</accession>
<keyword evidence="1 3" id="KW-0238">DNA-binding</keyword>
<name>A0A1T4NVI1_9ENTE</name>
<dbReference type="PROSITE" id="PS50943">
    <property type="entry name" value="HTH_CROC1"/>
    <property type="match status" value="1"/>
</dbReference>
<evidence type="ECO:0000256" key="1">
    <source>
        <dbReference type="ARBA" id="ARBA00023125"/>
    </source>
</evidence>
<feature type="domain" description="HTH cro/C1-type" evidence="2">
    <location>
        <begin position="9"/>
        <end position="63"/>
    </location>
</feature>
<dbReference type="Gene3D" id="1.10.260.40">
    <property type="entry name" value="lambda repressor-like DNA-binding domains"/>
    <property type="match status" value="1"/>
</dbReference>
<dbReference type="AlphaFoldDB" id="A0A1T4NVI1"/>
<keyword evidence="4" id="KW-1185">Reference proteome</keyword>
<evidence type="ECO:0000313" key="4">
    <source>
        <dbReference type="Proteomes" id="UP000190328"/>
    </source>
</evidence>
<organism evidence="3 4">
    <name type="scientific">Pilibacter termitis</name>
    <dbReference type="NCBI Taxonomy" id="263852"/>
    <lineage>
        <taxon>Bacteria</taxon>
        <taxon>Bacillati</taxon>
        <taxon>Bacillota</taxon>
        <taxon>Bacilli</taxon>
        <taxon>Lactobacillales</taxon>
        <taxon>Enterococcaceae</taxon>
        <taxon>Pilibacter</taxon>
    </lineage>
</organism>
<dbReference type="Pfam" id="PF01381">
    <property type="entry name" value="HTH_3"/>
    <property type="match status" value="1"/>
</dbReference>
<dbReference type="SUPFAM" id="SSF47413">
    <property type="entry name" value="lambda repressor-like DNA-binding domains"/>
    <property type="match status" value="1"/>
</dbReference>
<evidence type="ECO:0000259" key="2">
    <source>
        <dbReference type="PROSITE" id="PS50943"/>
    </source>
</evidence>
<sequence length="231" mass="26244">MIENFGSNIARLRKEKNMTQKDLADKLGVNKQTISNIEKGEGYPTFKNLEKLSQILNANAIQLFGKPSEIVVSDTPLILDRIDEYHDKIRDVLQVEKVFSTFHDSQGNPNELFHNIVTLASSIKTIEKAYDLDENANLTSLLPSDEEIYIINTLATSLKYLDGVFVETKIPDERSISEGLSNGSIDELDIYEGNIPYNVYPPRISKILPTDEKIEEVHRLAKDLKYIEENK</sequence>
<dbReference type="GO" id="GO:0003677">
    <property type="term" value="F:DNA binding"/>
    <property type="evidence" value="ECO:0007669"/>
    <property type="project" value="UniProtKB-KW"/>
</dbReference>
<dbReference type="RefSeq" id="WP_078807484.1">
    <property type="nucleotide sequence ID" value="NZ_FUXI01000017.1"/>
</dbReference>
<dbReference type="Proteomes" id="UP000190328">
    <property type="component" value="Unassembled WGS sequence"/>
</dbReference>
<dbReference type="PANTHER" id="PTHR46558">
    <property type="entry name" value="TRACRIPTIONAL REGULATORY PROTEIN-RELATED-RELATED"/>
    <property type="match status" value="1"/>
</dbReference>
<dbReference type="EMBL" id="FUXI01000017">
    <property type="protein sequence ID" value="SJZ83264.1"/>
    <property type="molecule type" value="Genomic_DNA"/>
</dbReference>
<dbReference type="OrthoDB" id="2223110at2"/>
<proteinExistence type="predicted"/>
<dbReference type="InterPro" id="IPR010982">
    <property type="entry name" value="Lambda_DNA-bd_dom_sf"/>
</dbReference>
<dbReference type="SMART" id="SM00530">
    <property type="entry name" value="HTH_XRE"/>
    <property type="match status" value="1"/>
</dbReference>
<dbReference type="PANTHER" id="PTHR46558:SF4">
    <property type="entry name" value="DNA-BIDING PHAGE PROTEIN"/>
    <property type="match status" value="1"/>
</dbReference>
<gene>
    <name evidence="3" type="ORF">SAMN02745116_01550</name>
</gene>
<dbReference type="STRING" id="263852.SAMN02745116_01550"/>
<protein>
    <submittedName>
        <fullName evidence="3">DNA-binding transcriptional regulator, XRE-family HTH domain</fullName>
    </submittedName>
</protein>